<proteinExistence type="predicted"/>
<dbReference type="Pfam" id="PF13578">
    <property type="entry name" value="Methyltransf_24"/>
    <property type="match status" value="1"/>
</dbReference>
<dbReference type="GO" id="GO:0005886">
    <property type="term" value="C:plasma membrane"/>
    <property type="evidence" value="ECO:0007669"/>
    <property type="project" value="TreeGrafter"/>
</dbReference>
<sequence length="93" mass="10820">FNKEIEINCLRGNSNNKNTLKKVKNILNGEKLHLLFIDGDHSYDCVKKDFELYSPLVKKGGVIAFHDIAYPTVGVKIFWDEIKHNYKTQEIMH</sequence>
<dbReference type="InterPro" id="IPR029063">
    <property type="entry name" value="SAM-dependent_MTases_sf"/>
</dbReference>
<comment type="caution">
    <text evidence="3">The sequence shown here is derived from an EMBL/GenBank/DDBJ whole genome shotgun (WGS) entry which is preliminary data.</text>
</comment>
<keyword evidence="2" id="KW-0808">Transferase</keyword>
<dbReference type="GO" id="GO:0032259">
    <property type="term" value="P:methylation"/>
    <property type="evidence" value="ECO:0007669"/>
    <property type="project" value="UniProtKB-KW"/>
</dbReference>
<evidence type="ECO:0000256" key="2">
    <source>
        <dbReference type="ARBA" id="ARBA00022679"/>
    </source>
</evidence>
<dbReference type="GO" id="GO:0008168">
    <property type="term" value="F:methyltransferase activity"/>
    <property type="evidence" value="ECO:0007669"/>
    <property type="project" value="UniProtKB-KW"/>
</dbReference>
<dbReference type="Gene3D" id="3.40.50.150">
    <property type="entry name" value="Vaccinia Virus protein VP39"/>
    <property type="match status" value="1"/>
</dbReference>
<evidence type="ECO:0000256" key="1">
    <source>
        <dbReference type="ARBA" id="ARBA00022603"/>
    </source>
</evidence>
<gene>
    <name evidence="3" type="ORF">S03H2_69704</name>
</gene>
<organism evidence="3">
    <name type="scientific">marine sediment metagenome</name>
    <dbReference type="NCBI Taxonomy" id="412755"/>
    <lineage>
        <taxon>unclassified sequences</taxon>
        <taxon>metagenomes</taxon>
        <taxon>ecological metagenomes</taxon>
    </lineage>
</organism>
<evidence type="ECO:0008006" key="4">
    <source>
        <dbReference type="Google" id="ProtNLM"/>
    </source>
</evidence>
<protein>
    <recommendedName>
        <fullName evidence="4">Class I SAM-dependent methyltransferase</fullName>
    </recommendedName>
</protein>
<feature type="non-terminal residue" evidence="3">
    <location>
        <position position="1"/>
    </location>
</feature>
<dbReference type="AlphaFoldDB" id="X1JXV0"/>
<dbReference type="EMBL" id="BARU01046126">
    <property type="protein sequence ID" value="GAH99526.1"/>
    <property type="molecule type" value="Genomic_DNA"/>
</dbReference>
<dbReference type="SUPFAM" id="SSF53335">
    <property type="entry name" value="S-adenosyl-L-methionine-dependent methyltransferases"/>
    <property type="match status" value="1"/>
</dbReference>
<evidence type="ECO:0000313" key="3">
    <source>
        <dbReference type="EMBL" id="GAH99526.1"/>
    </source>
</evidence>
<accession>X1JXV0</accession>
<keyword evidence="1" id="KW-0489">Methyltransferase</keyword>
<reference evidence="3" key="1">
    <citation type="journal article" date="2014" name="Front. Microbiol.">
        <title>High frequency of phylogenetically diverse reductive dehalogenase-homologous genes in deep subseafloor sedimentary metagenomes.</title>
        <authorList>
            <person name="Kawai M."/>
            <person name="Futagami T."/>
            <person name="Toyoda A."/>
            <person name="Takaki Y."/>
            <person name="Nishi S."/>
            <person name="Hori S."/>
            <person name="Arai W."/>
            <person name="Tsubouchi T."/>
            <person name="Morono Y."/>
            <person name="Uchiyama I."/>
            <person name="Ito T."/>
            <person name="Fujiyama A."/>
            <person name="Inagaki F."/>
            <person name="Takami H."/>
        </authorList>
    </citation>
    <scope>NUCLEOTIDE SEQUENCE</scope>
    <source>
        <strain evidence="3">Expedition CK06-06</strain>
    </source>
</reference>
<name>X1JXV0_9ZZZZ</name>
<dbReference type="PANTHER" id="PTHR40048:SF1">
    <property type="entry name" value="RHAMNOSYL O-METHYLTRANSFERASE"/>
    <property type="match status" value="1"/>
</dbReference>
<dbReference type="PANTHER" id="PTHR40048">
    <property type="entry name" value="RHAMNOSYL O-METHYLTRANSFERASE"/>
    <property type="match status" value="1"/>
</dbReference>